<dbReference type="EMBL" id="JBHSMG010000002">
    <property type="protein sequence ID" value="MFC5502326.1"/>
    <property type="molecule type" value="Genomic_DNA"/>
</dbReference>
<name>A0ABW0NPH9_9MICO</name>
<evidence type="ECO:0000313" key="4">
    <source>
        <dbReference type="EMBL" id="MFC5502326.1"/>
    </source>
</evidence>
<proteinExistence type="predicted"/>
<evidence type="ECO:0000256" key="1">
    <source>
        <dbReference type="SAM" id="MobiDB-lite"/>
    </source>
</evidence>
<feature type="region of interest" description="Disordered" evidence="1">
    <location>
        <begin position="194"/>
        <end position="213"/>
    </location>
</feature>
<dbReference type="InterPro" id="IPR043708">
    <property type="entry name" value="DUF5648"/>
</dbReference>
<feature type="domain" description="DUF5648" evidence="3">
    <location>
        <begin position="45"/>
        <end position="190"/>
    </location>
</feature>
<dbReference type="Proteomes" id="UP001596039">
    <property type="component" value="Unassembled WGS sequence"/>
</dbReference>
<keyword evidence="5" id="KW-1185">Reference proteome</keyword>
<evidence type="ECO:0000259" key="3">
    <source>
        <dbReference type="Pfam" id="PF18885"/>
    </source>
</evidence>
<comment type="caution">
    <text evidence="4">The sequence shown here is derived from an EMBL/GenBank/DDBJ whole genome shotgun (WGS) entry which is preliminary data.</text>
</comment>
<organism evidence="4 5">
    <name type="scientific">Lysinimonas soli</name>
    <dbReference type="NCBI Taxonomy" id="1074233"/>
    <lineage>
        <taxon>Bacteria</taxon>
        <taxon>Bacillati</taxon>
        <taxon>Actinomycetota</taxon>
        <taxon>Actinomycetes</taxon>
        <taxon>Micrococcales</taxon>
        <taxon>Microbacteriaceae</taxon>
        <taxon>Lysinimonas</taxon>
    </lineage>
</organism>
<dbReference type="Gene3D" id="3.20.20.80">
    <property type="entry name" value="Glycosidases"/>
    <property type="match status" value="1"/>
</dbReference>
<dbReference type="RefSeq" id="WP_386740024.1">
    <property type="nucleotide sequence ID" value="NZ_JBHSMG010000002.1"/>
</dbReference>
<gene>
    <name evidence="4" type="ORF">ACFPJ4_08760</name>
</gene>
<sequence length="592" mass="63249">MTIAVIAVALALTGMLVAPLSAQAVTSELNGQTAPVTTASGPVSVYRFWSPKNSTHFYTASVSERDTIIASYPTSVWTYEGVAYNAFLTQESGTIPLYRFWSPRLSGHFYTASESEKNSIIAGYPSSTWTFEGVAFYVYPTDTTVAGTVAVSRFWSPQNQHHFYTASVSEKNSVIASYPAEIWTYEGDTFRVPSTTPSSASPPASATPASPATSLSALPRVPWYGGPAYYAKFPKAAASGWSDPSFFPISVFLGKPSHASSLKAIGINTYMGAEHDGSAISTITSQGISVIAQNEWTQAEIGNDARVVGWHASDECEMGLGGCDSTTEAGRLAQQTAYVTKLKSYNDGRFVQANFGNGVLGSFWAPTTMNAQVGLMDVSSVDKYAYTSPAVDSIIPGSPFWTTGKNPIGASTYGWLTDRMTSFSNATKPNWTFVETAMPFLTEAGARTITGDQIEGAVWNSIIHGASGIAYFQHNNNGCGTYSLISCGDTLRAKVAQIDSDVQSLAPVINTQSYQWTFGPHLETSLKAKDGFAYIFAMTDGATGAQTFNLPAGVTGTVTVVGENRTIPITGTTFVDNFAAEYSHHIYKIALG</sequence>
<reference evidence="5" key="1">
    <citation type="journal article" date="2019" name="Int. J. Syst. Evol. Microbiol.">
        <title>The Global Catalogue of Microorganisms (GCM) 10K type strain sequencing project: providing services to taxonomists for standard genome sequencing and annotation.</title>
        <authorList>
            <consortium name="The Broad Institute Genomics Platform"/>
            <consortium name="The Broad Institute Genome Sequencing Center for Infectious Disease"/>
            <person name="Wu L."/>
            <person name="Ma J."/>
        </authorList>
    </citation>
    <scope>NUCLEOTIDE SEQUENCE [LARGE SCALE GENOMIC DNA]</scope>
    <source>
        <strain evidence="5">CGMCC 4.6997</strain>
    </source>
</reference>
<evidence type="ECO:0000313" key="5">
    <source>
        <dbReference type="Proteomes" id="UP001596039"/>
    </source>
</evidence>
<accession>A0ABW0NPH9</accession>
<feature type="signal peptide" evidence="2">
    <location>
        <begin position="1"/>
        <end position="24"/>
    </location>
</feature>
<dbReference type="Pfam" id="PF18885">
    <property type="entry name" value="DUF5648"/>
    <property type="match status" value="1"/>
</dbReference>
<keyword evidence="2" id="KW-0732">Signal</keyword>
<protein>
    <recommendedName>
        <fullName evidence="3">DUF5648 domain-containing protein</fullName>
    </recommendedName>
</protein>
<feature type="chain" id="PRO_5046989721" description="DUF5648 domain-containing protein" evidence="2">
    <location>
        <begin position="25"/>
        <end position="592"/>
    </location>
</feature>
<evidence type="ECO:0000256" key="2">
    <source>
        <dbReference type="SAM" id="SignalP"/>
    </source>
</evidence>